<comment type="caution">
    <text evidence="2">The sequence shown here is derived from an EMBL/GenBank/DDBJ whole genome shotgun (WGS) entry which is preliminary data.</text>
</comment>
<gene>
    <name evidence="3" type="ORF">C4617_03320</name>
    <name evidence="2" type="ORF">C4617_04855</name>
</gene>
<accession>A0A2T4VWN4</accession>
<reference evidence="4" key="1">
    <citation type="submission" date="2018-02" db="EMBL/GenBank/DDBJ databases">
        <title>Genome sequence of Candidatus Liberibacter europaeus.</title>
        <authorList>
            <person name="Frampton R.A."/>
            <person name="Thompson S.M."/>
            <person name="David C."/>
            <person name="Addison S.M."/>
            <person name="Smith G.R."/>
        </authorList>
    </citation>
    <scope>NUCLEOTIDE SEQUENCE [LARGE SCALE GENOMIC DNA]</scope>
</reference>
<feature type="compositionally biased region" description="Acidic residues" evidence="1">
    <location>
        <begin position="183"/>
        <end position="195"/>
    </location>
</feature>
<dbReference type="Gene3D" id="2.40.50.140">
    <property type="entry name" value="Nucleic acid-binding proteins"/>
    <property type="match status" value="1"/>
</dbReference>
<evidence type="ECO:0000313" key="3">
    <source>
        <dbReference type="EMBL" id="PTL86444.1"/>
    </source>
</evidence>
<protein>
    <submittedName>
        <fullName evidence="2">DUF2815 domain-containing protein</fullName>
    </submittedName>
</protein>
<feature type="region of interest" description="Disordered" evidence="1">
    <location>
        <begin position="176"/>
        <end position="210"/>
    </location>
</feature>
<dbReference type="EMBL" id="PSQJ01000006">
    <property type="protein sequence ID" value="PTL86201.1"/>
    <property type="molecule type" value="Genomic_DNA"/>
</dbReference>
<sequence length="210" mass="23621">MQSINVKGRLSYPALDKMVSMTSPDGKSYEYYGADIIIPKSDTTQLKAIMDVMKAAVKEAFPNADVGRFIENAKVKNRIILKDGDAKIASASKPEVYEKSYTNCMYISAKNKITQPLLIDRQVRLVSNPKEVFYPGCHVIAKLNILAYELETYKTKGLSCTLTGVQFFKNDERWGSSPKADHDDFENYGDEEDETTNSTFASAELNEMPW</sequence>
<dbReference type="EMBL" id="PSQJ01000003">
    <property type="protein sequence ID" value="PTL86444.1"/>
    <property type="molecule type" value="Genomic_DNA"/>
</dbReference>
<dbReference type="AlphaFoldDB" id="A0A2T4VWN4"/>
<evidence type="ECO:0000313" key="4">
    <source>
        <dbReference type="Proteomes" id="UP000240811"/>
    </source>
</evidence>
<organism evidence="2 4">
    <name type="scientific">Candidatus Liberibacter europaeus</name>
    <dbReference type="NCBI Taxonomy" id="744859"/>
    <lineage>
        <taxon>Bacteria</taxon>
        <taxon>Pseudomonadati</taxon>
        <taxon>Pseudomonadota</taxon>
        <taxon>Alphaproteobacteria</taxon>
        <taxon>Hyphomicrobiales</taxon>
        <taxon>Rhizobiaceae</taxon>
        <taxon>Liberibacter</taxon>
    </lineage>
</organism>
<proteinExistence type="predicted"/>
<evidence type="ECO:0000256" key="1">
    <source>
        <dbReference type="SAM" id="MobiDB-lite"/>
    </source>
</evidence>
<dbReference type="InterPro" id="IPR022595">
    <property type="entry name" value="Enc34_ssDNA-bd"/>
</dbReference>
<dbReference type="Pfam" id="PF10991">
    <property type="entry name" value="Enc34_ssDNA-bd"/>
    <property type="match status" value="1"/>
</dbReference>
<name>A0A2T4VWN4_9HYPH</name>
<reference evidence="2" key="2">
    <citation type="submission" date="2018-02" db="EMBL/GenBank/DDBJ databases">
        <title>Genome sequence of Candidatus Liberibacter europaeus.</title>
        <authorList>
            <person name="Frampton R.A."/>
            <person name="Thompson S.M."/>
            <person name="Kalamorz F."/>
            <person name="David C."/>
            <person name="Addison S.M."/>
            <person name="Smith G.R."/>
        </authorList>
    </citation>
    <scope>NUCLEOTIDE SEQUENCE [LARGE SCALE GENOMIC DNA]</scope>
    <source>
        <strain evidence="2">ASNZ1</strain>
    </source>
</reference>
<dbReference type="InterPro" id="IPR012340">
    <property type="entry name" value="NA-bd_OB-fold"/>
</dbReference>
<dbReference type="Proteomes" id="UP000240811">
    <property type="component" value="Unassembled WGS sequence"/>
</dbReference>
<dbReference type="SUPFAM" id="SSF50249">
    <property type="entry name" value="Nucleic acid-binding proteins"/>
    <property type="match status" value="1"/>
</dbReference>
<evidence type="ECO:0000313" key="2">
    <source>
        <dbReference type="EMBL" id="PTL86201.1"/>
    </source>
</evidence>